<evidence type="ECO:0000313" key="4">
    <source>
        <dbReference type="EMBL" id="TNJ36029.1"/>
    </source>
</evidence>
<dbReference type="Proteomes" id="UP000309544">
    <property type="component" value="Unassembled WGS sequence"/>
</dbReference>
<name>A0A5C4RYM4_PROVB</name>
<dbReference type="GO" id="GO:0016747">
    <property type="term" value="F:acyltransferase activity, transferring groups other than amino-acyl groups"/>
    <property type="evidence" value="ECO:0007669"/>
    <property type="project" value="InterPro"/>
</dbReference>
<dbReference type="InterPro" id="IPR050680">
    <property type="entry name" value="YpeA/RimI_acetyltransf"/>
</dbReference>
<dbReference type="AlphaFoldDB" id="A0A5C4RYM4"/>
<dbReference type="Pfam" id="PF13673">
    <property type="entry name" value="Acetyltransf_10"/>
    <property type="match status" value="1"/>
</dbReference>
<comment type="caution">
    <text evidence="4">The sequence shown here is derived from an EMBL/GenBank/DDBJ whole genome shotgun (WGS) entry which is preliminary data.</text>
</comment>
<evidence type="ECO:0000313" key="5">
    <source>
        <dbReference type="Proteomes" id="UP000309544"/>
    </source>
</evidence>
<dbReference type="PANTHER" id="PTHR43420">
    <property type="entry name" value="ACETYLTRANSFERASE"/>
    <property type="match status" value="1"/>
</dbReference>
<dbReference type="InterPro" id="IPR000182">
    <property type="entry name" value="GNAT_dom"/>
</dbReference>
<protein>
    <submittedName>
        <fullName evidence="4">GNAT family N-acetyltransferase</fullName>
    </submittedName>
</protein>
<evidence type="ECO:0000259" key="3">
    <source>
        <dbReference type="PROSITE" id="PS51186"/>
    </source>
</evidence>
<reference evidence="4 5" key="1">
    <citation type="submission" date="2019-05" db="EMBL/GenBank/DDBJ databases">
        <title>Draft Whole-Genome sequence of the green sulfur bacterium Prosthecochloris vibrioformis DSM 260.</title>
        <authorList>
            <person name="Meyer T.E."/>
            <person name="Kyndt J.A."/>
        </authorList>
    </citation>
    <scope>NUCLEOTIDE SEQUENCE [LARGE SCALE GENOMIC DNA]</scope>
    <source>
        <strain evidence="4 5">DSM 260</strain>
    </source>
</reference>
<keyword evidence="5" id="KW-1185">Reference proteome</keyword>
<sequence length="179" mass="19554">MRLLATNSTGVSLMNFSGGSGKEDADEASGLLGMRRAELADLGFLCDLEQQAFTSDLISSRSWRRFITLGRVFVCEAAAARCAAAVLLTRKGSAKSRLYSFAVDPAMRGKGVGYRCLRQLLILELNSGRTVVKLEVSERNSAALALYRKAGFKEVDRREGYYQDGTSAIRMSLDLSCFS</sequence>
<dbReference type="InterPro" id="IPR016181">
    <property type="entry name" value="Acyl_CoA_acyltransferase"/>
</dbReference>
<keyword evidence="1 4" id="KW-0808">Transferase</keyword>
<proteinExistence type="predicted"/>
<dbReference type="Gene3D" id="3.40.630.30">
    <property type="match status" value="1"/>
</dbReference>
<evidence type="ECO:0000256" key="2">
    <source>
        <dbReference type="ARBA" id="ARBA00023315"/>
    </source>
</evidence>
<organism evidence="4 5">
    <name type="scientific">Prosthecochloris vibrioformis</name>
    <name type="common">Chlorobium vibrioforme</name>
    <dbReference type="NCBI Taxonomy" id="1098"/>
    <lineage>
        <taxon>Bacteria</taxon>
        <taxon>Pseudomonadati</taxon>
        <taxon>Chlorobiota</taxon>
        <taxon>Chlorobiia</taxon>
        <taxon>Chlorobiales</taxon>
        <taxon>Chlorobiaceae</taxon>
        <taxon>Prosthecochloris</taxon>
    </lineage>
</organism>
<dbReference type="PANTHER" id="PTHR43420:SF12">
    <property type="entry name" value="N-ACETYLTRANSFERASE DOMAIN-CONTAINING PROTEIN"/>
    <property type="match status" value="1"/>
</dbReference>
<dbReference type="EMBL" id="VDCI01000009">
    <property type="protein sequence ID" value="TNJ36029.1"/>
    <property type="molecule type" value="Genomic_DNA"/>
</dbReference>
<feature type="domain" description="N-acetyltransferase" evidence="3">
    <location>
        <begin position="32"/>
        <end position="176"/>
    </location>
</feature>
<evidence type="ECO:0000256" key="1">
    <source>
        <dbReference type="ARBA" id="ARBA00022679"/>
    </source>
</evidence>
<dbReference type="SUPFAM" id="SSF55729">
    <property type="entry name" value="Acyl-CoA N-acyltransferases (Nat)"/>
    <property type="match status" value="1"/>
</dbReference>
<accession>A0A5C4RYM4</accession>
<dbReference type="PROSITE" id="PS51186">
    <property type="entry name" value="GNAT"/>
    <property type="match status" value="1"/>
</dbReference>
<gene>
    <name evidence="4" type="ORF">FGF68_09295</name>
</gene>
<keyword evidence="2" id="KW-0012">Acyltransferase</keyword>